<dbReference type="STRING" id="504472.Slin_4100"/>
<dbReference type="PANTHER" id="PTHR11638">
    <property type="entry name" value="ATP-DEPENDENT CLP PROTEASE"/>
    <property type="match status" value="1"/>
</dbReference>
<dbReference type="HOGENOM" id="CLU_005070_4_1_10"/>
<keyword evidence="6" id="KW-0175">Coiled coil</keyword>
<dbReference type="InterPro" id="IPR003593">
    <property type="entry name" value="AAA+_ATPase"/>
</dbReference>
<dbReference type="Pfam" id="PF00004">
    <property type="entry name" value="AAA"/>
    <property type="match status" value="1"/>
</dbReference>
<dbReference type="GO" id="GO:0016887">
    <property type="term" value="F:ATP hydrolysis activity"/>
    <property type="evidence" value="ECO:0007669"/>
    <property type="project" value="InterPro"/>
</dbReference>
<dbReference type="CDD" id="cd00009">
    <property type="entry name" value="AAA"/>
    <property type="match status" value="1"/>
</dbReference>
<dbReference type="AlphaFoldDB" id="D2QJP1"/>
<dbReference type="GO" id="GO:0005737">
    <property type="term" value="C:cytoplasm"/>
    <property type="evidence" value="ECO:0007669"/>
    <property type="project" value="TreeGrafter"/>
</dbReference>
<dbReference type="GO" id="GO:0034605">
    <property type="term" value="P:cellular response to heat"/>
    <property type="evidence" value="ECO:0007669"/>
    <property type="project" value="TreeGrafter"/>
</dbReference>
<keyword evidence="1 5" id="KW-0677">Repeat</keyword>
<dbReference type="Pfam" id="PF02861">
    <property type="entry name" value="Clp_N"/>
    <property type="match status" value="1"/>
</dbReference>
<dbReference type="Gene3D" id="1.10.8.60">
    <property type="match status" value="1"/>
</dbReference>
<dbReference type="InterPro" id="IPR027417">
    <property type="entry name" value="P-loop_NTPase"/>
</dbReference>
<dbReference type="Proteomes" id="UP000002028">
    <property type="component" value="Chromosome"/>
</dbReference>
<feature type="coiled-coil region" evidence="6">
    <location>
        <begin position="406"/>
        <end position="433"/>
    </location>
</feature>
<dbReference type="Gene3D" id="3.40.50.300">
    <property type="entry name" value="P-loop containing nucleotide triphosphate hydrolases"/>
    <property type="match status" value="3"/>
</dbReference>
<gene>
    <name evidence="8" type="ordered locus">Slin_4100</name>
</gene>
<evidence type="ECO:0000256" key="5">
    <source>
        <dbReference type="PROSITE-ProRule" id="PRU01251"/>
    </source>
</evidence>
<dbReference type="EMBL" id="CP001769">
    <property type="protein sequence ID" value="ADB40087.1"/>
    <property type="molecule type" value="Genomic_DNA"/>
</dbReference>
<keyword evidence="3" id="KW-0067">ATP-binding</keyword>
<evidence type="ECO:0000259" key="7">
    <source>
        <dbReference type="PROSITE" id="PS51903"/>
    </source>
</evidence>
<organism evidence="8 9">
    <name type="scientific">Spirosoma linguale (strain ATCC 33905 / DSM 74 / LMG 10896 / Claus 1)</name>
    <dbReference type="NCBI Taxonomy" id="504472"/>
    <lineage>
        <taxon>Bacteria</taxon>
        <taxon>Pseudomonadati</taxon>
        <taxon>Bacteroidota</taxon>
        <taxon>Cytophagia</taxon>
        <taxon>Cytophagales</taxon>
        <taxon>Cytophagaceae</taxon>
        <taxon>Spirosoma</taxon>
    </lineage>
</organism>
<evidence type="ECO:0000256" key="1">
    <source>
        <dbReference type="ARBA" id="ARBA00022737"/>
    </source>
</evidence>
<dbReference type="Pfam" id="PF10431">
    <property type="entry name" value="ClpB_D2-small"/>
    <property type="match status" value="1"/>
</dbReference>
<accession>D2QJP1</accession>
<evidence type="ECO:0000313" key="9">
    <source>
        <dbReference type="Proteomes" id="UP000002028"/>
    </source>
</evidence>
<name>D2QJP1_SPILD</name>
<dbReference type="InterPro" id="IPR019489">
    <property type="entry name" value="Clp_ATPase_C"/>
</dbReference>
<reference evidence="8 9" key="1">
    <citation type="journal article" date="2010" name="Stand. Genomic Sci.">
        <title>Complete genome sequence of Spirosoma linguale type strain (1).</title>
        <authorList>
            <person name="Lail K."/>
            <person name="Sikorski J."/>
            <person name="Saunders E."/>
            <person name="Lapidus A."/>
            <person name="Glavina Del Rio T."/>
            <person name="Copeland A."/>
            <person name="Tice H."/>
            <person name="Cheng J.-F."/>
            <person name="Lucas S."/>
            <person name="Nolan M."/>
            <person name="Bruce D."/>
            <person name="Goodwin L."/>
            <person name="Pitluck S."/>
            <person name="Ivanova N."/>
            <person name="Mavromatis K."/>
            <person name="Ovchinnikova G."/>
            <person name="Pati A."/>
            <person name="Chen A."/>
            <person name="Palaniappan K."/>
            <person name="Land M."/>
            <person name="Hauser L."/>
            <person name="Chang Y.-J."/>
            <person name="Jeffries C.D."/>
            <person name="Chain P."/>
            <person name="Brettin T."/>
            <person name="Detter J.C."/>
            <person name="Schuetze A."/>
            <person name="Rohde M."/>
            <person name="Tindall B.J."/>
            <person name="Goeker M."/>
            <person name="Bristow J."/>
            <person name="Eisen J.A."/>
            <person name="Markowitz V."/>
            <person name="Hugenholtz P."/>
            <person name="Kyrpides N.C."/>
            <person name="Klenk H.-P."/>
            <person name="Chen F."/>
        </authorList>
    </citation>
    <scope>NUCLEOTIDE SEQUENCE [LARGE SCALE GENOMIC DNA]</scope>
    <source>
        <strain evidence="9">ATCC 33905 / DSM 74 / LMG 10896 / Claus 1</strain>
    </source>
</reference>
<keyword evidence="4" id="KW-0143">Chaperone</keyword>
<dbReference type="Pfam" id="PF17871">
    <property type="entry name" value="AAA_lid_9"/>
    <property type="match status" value="1"/>
</dbReference>
<dbReference type="SMART" id="SM01086">
    <property type="entry name" value="ClpB_D2-small"/>
    <property type="match status" value="1"/>
</dbReference>
<dbReference type="InterPro" id="IPR004176">
    <property type="entry name" value="Clp_R_N"/>
</dbReference>
<dbReference type="InterPro" id="IPR003959">
    <property type="entry name" value="ATPase_AAA_core"/>
</dbReference>
<protein>
    <submittedName>
        <fullName evidence="8">ATPase AAA-2 domain protein</fullName>
    </submittedName>
</protein>
<keyword evidence="9" id="KW-1185">Reference proteome</keyword>
<evidence type="ECO:0000256" key="2">
    <source>
        <dbReference type="ARBA" id="ARBA00022741"/>
    </source>
</evidence>
<keyword evidence="2" id="KW-0547">Nucleotide-binding</keyword>
<evidence type="ECO:0000256" key="4">
    <source>
        <dbReference type="ARBA" id="ARBA00023186"/>
    </source>
</evidence>
<dbReference type="PRINTS" id="PR00300">
    <property type="entry name" value="CLPPROTEASEA"/>
</dbReference>
<evidence type="ECO:0000313" key="8">
    <source>
        <dbReference type="EMBL" id="ADB40087.1"/>
    </source>
</evidence>
<evidence type="ECO:0000256" key="6">
    <source>
        <dbReference type="SAM" id="Coils"/>
    </source>
</evidence>
<dbReference type="SUPFAM" id="SSF52540">
    <property type="entry name" value="P-loop containing nucleoside triphosphate hydrolases"/>
    <property type="match status" value="2"/>
</dbReference>
<dbReference type="PROSITE" id="PS51903">
    <property type="entry name" value="CLP_R"/>
    <property type="match status" value="1"/>
</dbReference>
<dbReference type="PANTHER" id="PTHR11638:SF18">
    <property type="entry name" value="HEAT SHOCK PROTEIN 104"/>
    <property type="match status" value="1"/>
</dbReference>
<dbReference type="InterPro" id="IPR050130">
    <property type="entry name" value="ClpA_ClpB"/>
</dbReference>
<proteinExistence type="predicted"/>
<dbReference type="Pfam" id="PF07724">
    <property type="entry name" value="AAA_2"/>
    <property type="match status" value="1"/>
</dbReference>
<dbReference type="SMART" id="SM00382">
    <property type="entry name" value="AAA"/>
    <property type="match status" value="2"/>
</dbReference>
<dbReference type="FunFam" id="3.40.50.300:FF:000025">
    <property type="entry name" value="ATP-dependent Clp protease subunit"/>
    <property type="match status" value="1"/>
</dbReference>
<dbReference type="RefSeq" id="WP_012928597.1">
    <property type="nucleotide sequence ID" value="NC_013730.1"/>
</dbReference>
<dbReference type="KEGG" id="sli:Slin_4100"/>
<dbReference type="InterPro" id="IPR001270">
    <property type="entry name" value="ClpA/B"/>
</dbReference>
<sequence length="828" mass="92691">MRQLPLTEPVEKALHIARALAREYHNEQLTAAHLLRAVLHDDVGGSALLRALDQDVAYIFDWADVWIEEQPRSALAITEPLQDESVERVLNEADFFRVKLGLDYVELICVLTALTKPGVGFTAEQLRSFPLQERDLLDRFLRDLSTPRATDKTSSNGNGQAALPGLKTKGQFPYCIDKTAQARAKKLDPVVGRKQEVRTMLEILGRRSKPNVMVVGDPGVGKSALLDGLAQLIVEGQVPARMKNAILLELDSGALLAGASYKGEVEDRLKSVLKEVRQQEMCILFIDEIHTLLDPKGSAGNGIANLLKPELARGELTVVGATTLEEYRKLIEPDQALSRRFELLNVTEPTEQVAERMIRGLIPVYEQHHKLEIQPDVVAACIRLARRYSKERRLPDSALDLLDRTMAAIRIAIETSETELTQLEKAVQELSQSDLPPGEALDEYRWIDTQLHHQISPVLLGNWEDTINPLEIETPAAYHDYIMAKLRRFRELAGQQVPVVTANDLVAVVAHKTGIPMGKVQGQEKERLLSMESFLQRRVVGQNHALRALSDAILESRSGLQRAGQPIGSFFLLGPTGTGKTELSKSLADFLFNDERALIRFDMSEFKEEHSAALLYGAPPGYVGYEEGGLLVNKIRKQPYSVVLFDEIEKAHGSVFDVFLQIMDEGRLHDKLGKEGDFTNALLIFTSNISSEWITNEFQAGRMPTSQQLMTRMTGQFRPEFLARITEIIPFSPIQEENVVRIFEIQLAHLQKSLVQQGVTLTLTKEANRQLALQGFSPHYGARPLAGIIRNQLRRPISRLLISGQLQKGQSLNLDWNEQTSELIWQIG</sequence>
<dbReference type="InterPro" id="IPR036628">
    <property type="entry name" value="Clp_N_dom_sf"/>
</dbReference>
<dbReference type="SUPFAM" id="SSF81923">
    <property type="entry name" value="Double Clp-N motif"/>
    <property type="match status" value="1"/>
</dbReference>
<dbReference type="eggNOG" id="COG0542">
    <property type="taxonomic scope" value="Bacteria"/>
</dbReference>
<dbReference type="InterPro" id="IPR041546">
    <property type="entry name" value="ClpA/ClpB_AAA_lid"/>
</dbReference>
<dbReference type="CDD" id="cd19499">
    <property type="entry name" value="RecA-like_ClpB_Hsp104-like"/>
    <property type="match status" value="1"/>
</dbReference>
<evidence type="ECO:0000256" key="3">
    <source>
        <dbReference type="ARBA" id="ARBA00022840"/>
    </source>
</evidence>
<dbReference type="GO" id="GO:0005524">
    <property type="term" value="F:ATP binding"/>
    <property type="evidence" value="ECO:0007669"/>
    <property type="project" value="UniProtKB-KW"/>
</dbReference>
<feature type="domain" description="Clp R" evidence="7">
    <location>
        <begin position="1"/>
        <end position="147"/>
    </location>
</feature>
<dbReference type="Gene3D" id="1.10.1780.10">
    <property type="entry name" value="Clp, N-terminal domain"/>
    <property type="match status" value="1"/>
</dbReference>